<accession>A0A836KFC0</accession>
<dbReference type="AlphaFoldDB" id="A0A836KFC0"/>
<evidence type="ECO:0000313" key="3">
    <source>
        <dbReference type="Proteomes" id="UP000674179"/>
    </source>
</evidence>
<comment type="caution">
    <text evidence="2">The sequence shown here is derived from an EMBL/GenBank/DDBJ whole genome shotgun (WGS) entry which is preliminary data.</text>
</comment>
<evidence type="ECO:0000313" key="2">
    <source>
        <dbReference type="EMBL" id="KAG5474139.1"/>
    </source>
</evidence>
<reference evidence="2 3" key="1">
    <citation type="submission" date="2021-02" db="EMBL/GenBank/DDBJ databases">
        <title>Leishmania (Mundinia) enrietti genome sequencing and assembly.</title>
        <authorList>
            <person name="Almutairi H."/>
            <person name="Gatherer D."/>
        </authorList>
    </citation>
    <scope>NUCLEOTIDE SEQUENCE [LARGE SCALE GENOMIC DNA]</scope>
    <source>
        <strain evidence="2">CUR178</strain>
    </source>
</reference>
<evidence type="ECO:0000256" key="1">
    <source>
        <dbReference type="SAM" id="MobiDB-lite"/>
    </source>
</evidence>
<name>A0A836KFC0_LEIEN</name>
<keyword evidence="3" id="KW-1185">Reference proteome</keyword>
<organism evidence="2 3">
    <name type="scientific">Leishmania enriettii</name>
    <dbReference type="NCBI Taxonomy" id="5663"/>
    <lineage>
        <taxon>Eukaryota</taxon>
        <taxon>Discoba</taxon>
        <taxon>Euglenozoa</taxon>
        <taxon>Kinetoplastea</taxon>
        <taxon>Metakinetoplastina</taxon>
        <taxon>Trypanosomatida</taxon>
        <taxon>Trypanosomatidae</taxon>
        <taxon>Leishmaniinae</taxon>
        <taxon>Leishmania</taxon>
    </lineage>
</organism>
<protein>
    <submittedName>
        <fullName evidence="2">Uncharacterized protein</fullName>
    </submittedName>
</protein>
<proteinExistence type="predicted"/>
<dbReference type="KEGG" id="lenr:94171471"/>
<dbReference type="GeneID" id="94171471"/>
<sequence>MRSTAVAETSPGIQPVRISFQDVRVGEMTMPHRLHFTVEATRPWGYEEASISVAHSVTLHGPEEQARQQRTPLGAHKTGTVHIIAKGRALSPAEHDTSAISSSDIDSGSSALVLSAPLYAACASYQRPNLYKEHPNLCIVENPQYPSAPFRPLQHSGARRHSRRGALEGPSEKPIRIMFIDVAALTPDPRASLRCTSTGEISIPATLYFRCASASSSSSQTSALAKHHRKLQGRYTPWHGARDGSQQRRRRVVLLPPTAAGKVFELVSISMKRGREE</sequence>
<dbReference type="Proteomes" id="UP000674179">
    <property type="component" value="Chromosome 29"/>
</dbReference>
<dbReference type="OrthoDB" id="262706at2759"/>
<dbReference type="EMBL" id="JAFHKP010000029">
    <property type="protein sequence ID" value="KAG5474139.1"/>
    <property type="molecule type" value="Genomic_DNA"/>
</dbReference>
<dbReference type="RefSeq" id="XP_067691332.1">
    <property type="nucleotide sequence ID" value="XM_067835961.1"/>
</dbReference>
<gene>
    <name evidence="2" type="ORF">CUR178_04250</name>
</gene>
<feature type="region of interest" description="Disordered" evidence="1">
    <location>
        <begin position="151"/>
        <end position="170"/>
    </location>
</feature>